<dbReference type="EMBL" id="CZCU02000145">
    <property type="protein sequence ID" value="VXD20397.1"/>
    <property type="molecule type" value="Genomic_DNA"/>
</dbReference>
<dbReference type="Proteomes" id="UP000184550">
    <property type="component" value="Unassembled WGS sequence"/>
</dbReference>
<organism evidence="3 4">
    <name type="scientific">Planktothrix serta PCC 8927</name>
    <dbReference type="NCBI Taxonomy" id="671068"/>
    <lineage>
        <taxon>Bacteria</taxon>
        <taxon>Bacillati</taxon>
        <taxon>Cyanobacteriota</taxon>
        <taxon>Cyanophyceae</taxon>
        <taxon>Oscillatoriophycideae</taxon>
        <taxon>Oscillatoriales</taxon>
        <taxon>Microcoleaceae</taxon>
        <taxon>Planktothrix</taxon>
    </lineage>
</organism>
<dbReference type="InterPro" id="IPR007712">
    <property type="entry name" value="RelE/ParE_toxin"/>
</dbReference>
<gene>
    <name evidence="3" type="ORF">PL8927_690143</name>
</gene>
<dbReference type="NCBIfam" id="TIGR02385">
    <property type="entry name" value="RelE_StbE"/>
    <property type="match status" value="1"/>
</dbReference>
<accession>A0A7Z9BQH6</accession>
<dbReference type="Gene3D" id="3.30.2310.20">
    <property type="entry name" value="RelE-like"/>
    <property type="match status" value="1"/>
</dbReference>
<comment type="similarity">
    <text evidence="1">Belongs to the RelE toxin family.</text>
</comment>
<evidence type="ECO:0000313" key="3">
    <source>
        <dbReference type="EMBL" id="VXD20397.1"/>
    </source>
</evidence>
<sequence>MDYKIEFSKKAKKQFKSLPKLFQERLAPQINALASNPRPRGSIQLSGVEEDVYRIRVGDYRIVYEIYDKILLVWIIEMGHRREVYRKK</sequence>
<dbReference type="RefSeq" id="WP_083623166.1">
    <property type="nucleotide sequence ID" value="NZ_LR734875.1"/>
</dbReference>
<dbReference type="SUPFAM" id="SSF143011">
    <property type="entry name" value="RelE-like"/>
    <property type="match status" value="1"/>
</dbReference>
<dbReference type="OrthoDB" id="163524at2"/>
<comment type="caution">
    <text evidence="3">The sequence shown here is derived from an EMBL/GenBank/DDBJ whole genome shotgun (WGS) entry which is preliminary data.</text>
</comment>
<evidence type="ECO:0000256" key="2">
    <source>
        <dbReference type="ARBA" id="ARBA00022649"/>
    </source>
</evidence>
<protein>
    <submittedName>
        <fullName evidence="3">Addiction module toxin, RelE/StbE family</fullName>
    </submittedName>
</protein>
<proteinExistence type="inferred from homology"/>
<name>A0A7Z9BQH6_9CYAN</name>
<dbReference type="PANTHER" id="PTHR35601:SF1">
    <property type="entry name" value="TOXIN RELE"/>
    <property type="match status" value="1"/>
</dbReference>
<dbReference type="Pfam" id="PF05016">
    <property type="entry name" value="ParE_toxin"/>
    <property type="match status" value="1"/>
</dbReference>
<evidence type="ECO:0000256" key="1">
    <source>
        <dbReference type="ARBA" id="ARBA00006226"/>
    </source>
</evidence>
<reference evidence="3" key="1">
    <citation type="submission" date="2019-10" db="EMBL/GenBank/DDBJ databases">
        <authorList>
            <consortium name="Genoscope - CEA"/>
            <person name="William W."/>
        </authorList>
    </citation>
    <scope>NUCLEOTIDE SEQUENCE [LARGE SCALE GENOMIC DNA]</scope>
    <source>
        <strain evidence="3">BBR_PRJEB10992</strain>
    </source>
</reference>
<keyword evidence="2" id="KW-1277">Toxin-antitoxin system</keyword>
<keyword evidence="4" id="KW-1185">Reference proteome</keyword>
<dbReference type="PANTHER" id="PTHR35601">
    <property type="entry name" value="TOXIN RELE"/>
    <property type="match status" value="1"/>
</dbReference>
<dbReference type="InterPro" id="IPR035093">
    <property type="entry name" value="RelE/ParE_toxin_dom_sf"/>
</dbReference>
<dbReference type="AlphaFoldDB" id="A0A7Z9BQH6"/>
<evidence type="ECO:0000313" key="4">
    <source>
        <dbReference type="Proteomes" id="UP000184550"/>
    </source>
</evidence>